<feature type="transmembrane region" description="Helical" evidence="7">
    <location>
        <begin position="176"/>
        <end position="192"/>
    </location>
</feature>
<dbReference type="RefSeq" id="WP_144125467.1">
    <property type="nucleotide sequence ID" value="NZ_CABHNI010000047.1"/>
</dbReference>
<feature type="transmembrane region" description="Helical" evidence="7">
    <location>
        <begin position="324"/>
        <end position="345"/>
    </location>
</feature>
<feature type="transmembrane region" description="Helical" evidence="7">
    <location>
        <begin position="86"/>
        <end position="105"/>
    </location>
</feature>
<keyword evidence="6 7" id="KW-0472">Membrane</keyword>
<evidence type="ECO:0000313" key="9">
    <source>
        <dbReference type="Proteomes" id="UP000358366"/>
    </source>
</evidence>
<feature type="transmembrane region" description="Helical" evidence="7">
    <location>
        <begin position="351"/>
        <end position="372"/>
    </location>
</feature>
<evidence type="ECO:0000256" key="4">
    <source>
        <dbReference type="ARBA" id="ARBA00022692"/>
    </source>
</evidence>
<dbReference type="PROSITE" id="PS01116">
    <property type="entry name" value="XANTH_URACIL_PERMASE"/>
    <property type="match status" value="1"/>
</dbReference>
<protein>
    <submittedName>
        <fullName evidence="8">Uric acid permease PucK</fullName>
    </submittedName>
</protein>
<reference evidence="8 9" key="1">
    <citation type="submission" date="2019-07" db="EMBL/GenBank/DDBJ databases">
        <authorList>
            <person name="Hibberd C M."/>
            <person name="Gehrig L. J."/>
            <person name="Chang H.-W."/>
            <person name="Venkatesh S."/>
        </authorList>
    </citation>
    <scope>NUCLEOTIDE SEQUENCE [LARGE SCALE GENOMIC DNA]</scope>
    <source>
        <strain evidence="8">Dorea_formicigenerans_SSTS_Bg7063</strain>
    </source>
</reference>
<comment type="similarity">
    <text evidence="2">Belongs to the nucleobase:cation symporter-2 (NCS2) (TC 2.A.40) family.</text>
</comment>
<name>A0A564UCX9_9FIRM</name>
<evidence type="ECO:0000256" key="6">
    <source>
        <dbReference type="ARBA" id="ARBA00023136"/>
    </source>
</evidence>
<evidence type="ECO:0000256" key="2">
    <source>
        <dbReference type="ARBA" id="ARBA00008821"/>
    </source>
</evidence>
<evidence type="ECO:0000256" key="3">
    <source>
        <dbReference type="ARBA" id="ARBA00022448"/>
    </source>
</evidence>
<feature type="transmembrane region" description="Helical" evidence="7">
    <location>
        <begin position="410"/>
        <end position="430"/>
    </location>
</feature>
<dbReference type="GO" id="GO:0005886">
    <property type="term" value="C:plasma membrane"/>
    <property type="evidence" value="ECO:0007669"/>
    <property type="project" value="UniProtKB-ARBA"/>
</dbReference>
<sequence>MTNQGKTKDNALFTYTGKPRFVQIIPIALQHVMAMFVGTVTVPMVVANACGSTPEERQILIQMALIMAGLATLVQMIPWKGFGSKIPIIFSVGFTFVPTLTVIGAKYGLSGVFGAQIIAGIVTLIMGFAIKYIRKFFPPFVTGTIILTIGLSLYPIAIKYMAGGQGSDGYGNLDNWIIAGITLVVVIICNMFCTGYINLAGIVIGVLVGYIVSLFMGKVDFSGIATAGWITIPKPFQFGISFSPTAVVAIILLTIVNVMQSVGDMTGTTVGGFDREPTAEELSGGILASGVVTLIGACFGGLPVSSYSQNVGIVSMTRVVSRKVFGVTAIVMLVLGFSPKFSALMSTMPKAVIGGATIIVFGMITITGMRLLKDDLSFRNGTIAGLALALGMGITMVPDAITGFPESMHMFLTEPILVAGLVAFFLNLIVPKDKKENEE</sequence>
<keyword evidence="5 7" id="KW-1133">Transmembrane helix</keyword>
<evidence type="ECO:0000313" key="8">
    <source>
        <dbReference type="EMBL" id="VUX17366.1"/>
    </source>
</evidence>
<accession>A0A564UCX9</accession>
<keyword evidence="3" id="KW-0813">Transport</keyword>
<dbReference type="AlphaFoldDB" id="A0A564UCX9"/>
<evidence type="ECO:0000256" key="5">
    <source>
        <dbReference type="ARBA" id="ARBA00022989"/>
    </source>
</evidence>
<dbReference type="NCBIfam" id="NF037981">
    <property type="entry name" value="NCS2_1"/>
    <property type="match status" value="1"/>
</dbReference>
<feature type="transmembrane region" description="Helical" evidence="7">
    <location>
        <begin position="384"/>
        <end position="404"/>
    </location>
</feature>
<dbReference type="GO" id="GO:0042907">
    <property type="term" value="F:xanthine transmembrane transporter activity"/>
    <property type="evidence" value="ECO:0007669"/>
    <property type="project" value="TreeGrafter"/>
</dbReference>
<dbReference type="Proteomes" id="UP000358366">
    <property type="component" value="Unassembled WGS sequence"/>
</dbReference>
<keyword evidence="4 7" id="KW-0812">Transmembrane</keyword>
<dbReference type="InterPro" id="IPR006042">
    <property type="entry name" value="Xan_ur_permease"/>
</dbReference>
<comment type="subcellular location">
    <subcellularLocation>
        <location evidence="1">Membrane</location>
        <topology evidence="1">Multi-pass membrane protein</topology>
    </subcellularLocation>
</comment>
<dbReference type="EMBL" id="CABHNI010000047">
    <property type="protein sequence ID" value="VUX17366.1"/>
    <property type="molecule type" value="Genomic_DNA"/>
</dbReference>
<feature type="transmembrane region" description="Helical" evidence="7">
    <location>
        <begin position="137"/>
        <end position="156"/>
    </location>
</feature>
<feature type="transmembrane region" description="Helical" evidence="7">
    <location>
        <begin position="59"/>
        <end position="79"/>
    </location>
</feature>
<dbReference type="PANTHER" id="PTHR42810:SF2">
    <property type="entry name" value="PURINE PERMEASE C1399.01C-RELATED"/>
    <property type="match status" value="1"/>
</dbReference>
<feature type="transmembrane region" description="Helical" evidence="7">
    <location>
        <begin position="236"/>
        <end position="256"/>
    </location>
</feature>
<evidence type="ECO:0000256" key="1">
    <source>
        <dbReference type="ARBA" id="ARBA00004141"/>
    </source>
</evidence>
<evidence type="ECO:0000256" key="7">
    <source>
        <dbReference type="SAM" id="Phobius"/>
    </source>
</evidence>
<feature type="transmembrane region" description="Helical" evidence="7">
    <location>
        <begin position="21"/>
        <end position="47"/>
    </location>
</feature>
<dbReference type="NCBIfam" id="TIGR00801">
    <property type="entry name" value="ncs2"/>
    <property type="match status" value="1"/>
</dbReference>
<feature type="transmembrane region" description="Helical" evidence="7">
    <location>
        <begin position="111"/>
        <end position="130"/>
    </location>
</feature>
<dbReference type="InterPro" id="IPR006043">
    <property type="entry name" value="NCS2"/>
</dbReference>
<dbReference type="Pfam" id="PF00860">
    <property type="entry name" value="Xan_ur_permease"/>
    <property type="match status" value="1"/>
</dbReference>
<organism evidence="8 9">
    <name type="scientific">Dorea formicigenerans</name>
    <dbReference type="NCBI Taxonomy" id="39486"/>
    <lineage>
        <taxon>Bacteria</taxon>
        <taxon>Bacillati</taxon>
        <taxon>Bacillota</taxon>
        <taxon>Clostridia</taxon>
        <taxon>Lachnospirales</taxon>
        <taxon>Lachnospiraceae</taxon>
        <taxon>Dorea</taxon>
    </lineage>
</organism>
<dbReference type="PANTHER" id="PTHR42810">
    <property type="entry name" value="PURINE PERMEASE C1399.01C-RELATED"/>
    <property type="match status" value="1"/>
</dbReference>
<proteinExistence type="inferred from homology"/>
<feature type="transmembrane region" description="Helical" evidence="7">
    <location>
        <begin position="199"/>
        <end position="216"/>
    </location>
</feature>
<gene>
    <name evidence="8" type="primary">pucK_3</name>
    <name evidence="8" type="ORF">DFSSTS7063_02428</name>
</gene>